<evidence type="ECO:0000256" key="5">
    <source>
        <dbReference type="ARBA" id="ARBA00022989"/>
    </source>
</evidence>
<evidence type="ECO:0000256" key="3">
    <source>
        <dbReference type="ARBA" id="ARBA00022475"/>
    </source>
</evidence>
<protein>
    <submittedName>
        <fullName evidence="7">DoxX family protein</fullName>
    </submittedName>
</protein>
<dbReference type="PANTHER" id="PTHR33452">
    <property type="entry name" value="OXIDOREDUCTASE CATD-RELATED"/>
    <property type="match status" value="1"/>
</dbReference>
<dbReference type="Proteomes" id="UP001595829">
    <property type="component" value="Unassembled WGS sequence"/>
</dbReference>
<dbReference type="InterPro" id="IPR051907">
    <property type="entry name" value="DoxX-like_oxidoreductase"/>
</dbReference>
<dbReference type="PANTHER" id="PTHR33452:SF1">
    <property type="entry name" value="INNER MEMBRANE PROTEIN YPHA-RELATED"/>
    <property type="match status" value="1"/>
</dbReference>
<evidence type="ECO:0000256" key="4">
    <source>
        <dbReference type="ARBA" id="ARBA00022692"/>
    </source>
</evidence>
<sequence>MTALLTSTASWRSRLVHTDAPGEVILVRLYVGAVFASEGVLKFLRPDALGAGRFDRAGIPAPGFLAPLDGVLEIACGLLILAGLATRLAAVPMVVDMLGALALTKLPILWGGAPLFPGESGWWDFTHASRTDLAQLCGTLFLLAVGAGAWSLDAYLSRHSRLEAATRP</sequence>
<comment type="caution">
    <text evidence="7">The sequence shown here is derived from an EMBL/GenBank/DDBJ whole genome shotgun (WGS) entry which is preliminary data.</text>
</comment>
<name>A0ABV9XAG2_9ACTN</name>
<keyword evidence="5" id="KW-1133">Transmembrane helix</keyword>
<keyword evidence="6" id="KW-0472">Membrane</keyword>
<gene>
    <name evidence="7" type="ORF">ACFPM3_03450</name>
</gene>
<accession>A0ABV9XAG2</accession>
<reference evidence="8" key="1">
    <citation type="journal article" date="2019" name="Int. J. Syst. Evol. Microbiol.">
        <title>The Global Catalogue of Microorganisms (GCM) 10K type strain sequencing project: providing services to taxonomists for standard genome sequencing and annotation.</title>
        <authorList>
            <consortium name="The Broad Institute Genomics Platform"/>
            <consortium name="The Broad Institute Genome Sequencing Center for Infectious Disease"/>
            <person name="Wu L."/>
            <person name="Ma J."/>
        </authorList>
    </citation>
    <scope>NUCLEOTIDE SEQUENCE [LARGE SCALE GENOMIC DNA]</scope>
    <source>
        <strain evidence="8">CGMCC 4.1648</strain>
    </source>
</reference>
<proteinExistence type="inferred from homology"/>
<comment type="similarity">
    <text evidence="2">Belongs to the DoxX family.</text>
</comment>
<dbReference type="InterPro" id="IPR032808">
    <property type="entry name" value="DoxX"/>
</dbReference>
<keyword evidence="3" id="KW-1003">Cell membrane</keyword>
<dbReference type="EMBL" id="JBHSJD010000002">
    <property type="protein sequence ID" value="MFC5021205.1"/>
    <property type="molecule type" value="Genomic_DNA"/>
</dbReference>
<evidence type="ECO:0000313" key="7">
    <source>
        <dbReference type="EMBL" id="MFC5021205.1"/>
    </source>
</evidence>
<evidence type="ECO:0000256" key="2">
    <source>
        <dbReference type="ARBA" id="ARBA00006679"/>
    </source>
</evidence>
<evidence type="ECO:0000256" key="1">
    <source>
        <dbReference type="ARBA" id="ARBA00004651"/>
    </source>
</evidence>
<keyword evidence="4" id="KW-0812">Transmembrane</keyword>
<comment type="subcellular location">
    <subcellularLocation>
        <location evidence="1">Cell membrane</location>
        <topology evidence="1">Multi-pass membrane protein</topology>
    </subcellularLocation>
</comment>
<keyword evidence="8" id="KW-1185">Reference proteome</keyword>
<evidence type="ECO:0000313" key="8">
    <source>
        <dbReference type="Proteomes" id="UP001595829"/>
    </source>
</evidence>
<dbReference type="RefSeq" id="WP_345693190.1">
    <property type="nucleotide sequence ID" value="NZ_BAABIT010000001.1"/>
</dbReference>
<dbReference type="Pfam" id="PF07681">
    <property type="entry name" value="DoxX"/>
    <property type="match status" value="1"/>
</dbReference>
<organism evidence="7 8">
    <name type="scientific">Streptomyces coeruleoprunus</name>
    <dbReference type="NCBI Taxonomy" id="285563"/>
    <lineage>
        <taxon>Bacteria</taxon>
        <taxon>Bacillati</taxon>
        <taxon>Actinomycetota</taxon>
        <taxon>Actinomycetes</taxon>
        <taxon>Kitasatosporales</taxon>
        <taxon>Streptomycetaceae</taxon>
        <taxon>Streptomyces</taxon>
    </lineage>
</organism>
<evidence type="ECO:0000256" key="6">
    <source>
        <dbReference type="ARBA" id="ARBA00023136"/>
    </source>
</evidence>